<keyword evidence="1" id="KW-0472">Membrane</keyword>
<gene>
    <name evidence="2" type="ORF">HLV38_03300</name>
</gene>
<reference evidence="3" key="1">
    <citation type="submission" date="2020-05" db="EMBL/GenBank/DDBJ databases">
        <title>Novel species in genus Nocardioides.</title>
        <authorList>
            <person name="Zhang G."/>
        </authorList>
    </citation>
    <scope>NUCLEOTIDE SEQUENCE [LARGE SCALE GENOMIC DNA]</scope>
    <source>
        <strain evidence="3">zg-1050</strain>
    </source>
</reference>
<evidence type="ECO:0008006" key="4">
    <source>
        <dbReference type="Google" id="ProtNLM"/>
    </source>
</evidence>
<dbReference type="Proteomes" id="UP000503297">
    <property type="component" value="Chromosome"/>
</dbReference>
<organism evidence="2 3">
    <name type="scientific">Berryella wangjianweii</name>
    <dbReference type="NCBI Taxonomy" id="2734634"/>
    <lineage>
        <taxon>Bacteria</taxon>
        <taxon>Bacillati</taxon>
        <taxon>Actinomycetota</taxon>
        <taxon>Coriobacteriia</taxon>
        <taxon>Eggerthellales</taxon>
        <taxon>Eggerthellaceae</taxon>
        <taxon>Berryella</taxon>
    </lineage>
</organism>
<feature type="transmembrane region" description="Helical" evidence="1">
    <location>
        <begin position="12"/>
        <end position="32"/>
    </location>
</feature>
<dbReference type="RefSeq" id="WP_173164263.1">
    <property type="nucleotide sequence ID" value="NZ_CP053716.1"/>
</dbReference>
<keyword evidence="1" id="KW-1133">Transmembrane helix</keyword>
<evidence type="ECO:0000313" key="3">
    <source>
        <dbReference type="Proteomes" id="UP000503297"/>
    </source>
</evidence>
<feature type="transmembrane region" description="Helical" evidence="1">
    <location>
        <begin position="192"/>
        <end position="211"/>
    </location>
</feature>
<protein>
    <recommendedName>
        <fullName evidence="4">ABC transporter permease</fullName>
    </recommendedName>
</protein>
<sequence length="272" mass="27903">MIALFGCEVRKLVGSGAFLLVALAGAALMLATVLSPSAPPGGPLFMVAGDDLLAIGSAIGFIGNQIDPGRVTESAARTAFVYTPLWVAIVIVFAGTAFSRDFASGAAAVSRARGMSAAKIVVPKLAAAVMVASFVYVLFTSVCFMLKAIDYGVAPTAAEALGFLALSVINALLCGSLACQVALLFLALRSSFVSVLVPLLYGAVVLIGYPSSFAASGGHVPNLLFDLSPVFYLFHTCSLGSWDLIAHALTYSVLSMAALTSASVLLADRRGV</sequence>
<feature type="transmembrane region" description="Helical" evidence="1">
    <location>
        <begin position="161"/>
        <end position="186"/>
    </location>
</feature>
<dbReference type="EMBL" id="CP053716">
    <property type="protein sequence ID" value="QKF07253.1"/>
    <property type="molecule type" value="Genomic_DNA"/>
</dbReference>
<keyword evidence="3" id="KW-1185">Reference proteome</keyword>
<evidence type="ECO:0000256" key="1">
    <source>
        <dbReference type="SAM" id="Phobius"/>
    </source>
</evidence>
<feature type="transmembrane region" description="Helical" evidence="1">
    <location>
        <begin position="125"/>
        <end position="149"/>
    </location>
</feature>
<feature type="transmembrane region" description="Helical" evidence="1">
    <location>
        <begin position="75"/>
        <end position="98"/>
    </location>
</feature>
<accession>A0A6M8J3S3</accession>
<dbReference type="KEGG" id="bwa:HLV38_03300"/>
<evidence type="ECO:0000313" key="2">
    <source>
        <dbReference type="EMBL" id="QKF07253.1"/>
    </source>
</evidence>
<proteinExistence type="predicted"/>
<keyword evidence="1" id="KW-0812">Transmembrane</keyword>
<name>A0A6M8J3S3_9ACTN</name>
<feature type="transmembrane region" description="Helical" evidence="1">
    <location>
        <begin position="248"/>
        <end position="267"/>
    </location>
</feature>
<dbReference type="AlphaFoldDB" id="A0A6M8J3S3"/>